<evidence type="ECO:0000313" key="1">
    <source>
        <dbReference type="EMBL" id="KAK8522979.1"/>
    </source>
</evidence>
<keyword evidence="2" id="KW-1185">Reference proteome</keyword>
<comment type="caution">
    <text evidence="1">The sequence shown here is derived from an EMBL/GenBank/DDBJ whole genome shotgun (WGS) entry which is preliminary data.</text>
</comment>
<dbReference type="Proteomes" id="UP001472677">
    <property type="component" value="Unassembled WGS sequence"/>
</dbReference>
<accession>A0ABR2CT70</accession>
<name>A0ABR2CT70_9ROSI</name>
<proteinExistence type="predicted"/>
<sequence>MSSLCCGGWKLLDAFVIIVGGYNMISPLSLGRSFWWWAFSRESFYVCGGGRLVFLGSGWQGGVCCSNGVCQSKASFFSSEEKCTCSVLSASSDGLVVVFGWVAADRLTGWRIWSGVVSSGWVGEGGGDGAAAPIGESGVSALLSSCSGVAVGLWAGLLVGVAAGLGCASTGPDGSACSDAGEWALLLELEWHPLRPFSSCTPSRSNPYGRECIYLWGG</sequence>
<protein>
    <submittedName>
        <fullName evidence="1">Uncharacterized protein</fullName>
    </submittedName>
</protein>
<organism evidence="1 2">
    <name type="scientific">Hibiscus sabdariffa</name>
    <name type="common">roselle</name>
    <dbReference type="NCBI Taxonomy" id="183260"/>
    <lineage>
        <taxon>Eukaryota</taxon>
        <taxon>Viridiplantae</taxon>
        <taxon>Streptophyta</taxon>
        <taxon>Embryophyta</taxon>
        <taxon>Tracheophyta</taxon>
        <taxon>Spermatophyta</taxon>
        <taxon>Magnoliopsida</taxon>
        <taxon>eudicotyledons</taxon>
        <taxon>Gunneridae</taxon>
        <taxon>Pentapetalae</taxon>
        <taxon>rosids</taxon>
        <taxon>malvids</taxon>
        <taxon>Malvales</taxon>
        <taxon>Malvaceae</taxon>
        <taxon>Malvoideae</taxon>
        <taxon>Hibiscus</taxon>
    </lineage>
</organism>
<reference evidence="1 2" key="1">
    <citation type="journal article" date="2024" name="G3 (Bethesda)">
        <title>Genome assembly of Hibiscus sabdariffa L. provides insights into metabolisms of medicinal natural products.</title>
        <authorList>
            <person name="Kim T."/>
        </authorList>
    </citation>
    <scope>NUCLEOTIDE SEQUENCE [LARGE SCALE GENOMIC DNA]</scope>
    <source>
        <strain evidence="1">TK-2024</strain>
        <tissue evidence="1">Old leaves</tissue>
    </source>
</reference>
<gene>
    <name evidence="1" type="ORF">V6N12_073691</name>
</gene>
<evidence type="ECO:0000313" key="2">
    <source>
        <dbReference type="Proteomes" id="UP001472677"/>
    </source>
</evidence>
<dbReference type="EMBL" id="JBBPBM010000044">
    <property type="protein sequence ID" value="KAK8522979.1"/>
    <property type="molecule type" value="Genomic_DNA"/>
</dbReference>